<reference evidence="2" key="2">
    <citation type="submission" date="2020-07" db="EMBL/GenBank/DDBJ databases">
        <authorList>
            <person name="Vera ALvarez R."/>
            <person name="Arias-Moreno D.M."/>
            <person name="Jimenez-Jacinto V."/>
            <person name="Jimenez-Bremont J.F."/>
            <person name="Swaminathan K."/>
            <person name="Moose S.P."/>
            <person name="Guerrero-Gonzalez M.L."/>
            <person name="Marino-Ramirez L."/>
            <person name="Landsman D."/>
            <person name="Rodriguez-Kessler M."/>
            <person name="Delgado-Sanchez P."/>
        </authorList>
    </citation>
    <scope>NUCLEOTIDE SEQUENCE</scope>
    <source>
        <tissue evidence="2">Cladode</tissue>
    </source>
</reference>
<organism evidence="2">
    <name type="scientific">Opuntia streptacantha</name>
    <name type="common">Prickly pear cactus</name>
    <name type="synonym">Opuntia cardona</name>
    <dbReference type="NCBI Taxonomy" id="393608"/>
    <lineage>
        <taxon>Eukaryota</taxon>
        <taxon>Viridiplantae</taxon>
        <taxon>Streptophyta</taxon>
        <taxon>Embryophyta</taxon>
        <taxon>Tracheophyta</taxon>
        <taxon>Spermatophyta</taxon>
        <taxon>Magnoliopsida</taxon>
        <taxon>eudicotyledons</taxon>
        <taxon>Gunneridae</taxon>
        <taxon>Pentapetalae</taxon>
        <taxon>Caryophyllales</taxon>
        <taxon>Cactineae</taxon>
        <taxon>Cactaceae</taxon>
        <taxon>Opuntioideae</taxon>
        <taxon>Opuntia</taxon>
    </lineage>
</organism>
<sequence length="334" mass="37352">MLPVKLVRSLVLGETMDNPFLHHDDDPHAHDADNEDDDAHDIQNHHHVLRRAAIEEKMKKKKNRRRLPLLLFTPTGELISDTFRLAAIARDIGMDFHPTPSLSHLIFSWPTPSSSPPSSSSSTSSSWASLSTPSTSSPLNNNRPSVSSTTTSSSSTSLWTTLLPNDAVPLPFPSLSAPSTSLSLLRYFVSLSKGLFKLVFFNFDPDSEIQPGNFNYRKYYHDSNCSPSPFLHSRVSSRRVGSMDDFSTELAGHGWTLFRNRQKPKCPSSESDLVYLFRKKELNRVRARGAGGGGHVGECRVRELRLPALDFKNAVPLRTLLYILLMTDDVFYLA</sequence>
<evidence type="ECO:0000256" key="1">
    <source>
        <dbReference type="SAM" id="MobiDB-lite"/>
    </source>
</evidence>
<name>A0A7C9ATE6_OPUST</name>
<evidence type="ECO:0000313" key="2">
    <source>
        <dbReference type="EMBL" id="MBA4676312.1"/>
    </source>
</evidence>
<dbReference type="EMBL" id="GISG01270649">
    <property type="protein sequence ID" value="MBA4676311.1"/>
    <property type="molecule type" value="Transcribed_RNA"/>
</dbReference>
<dbReference type="AlphaFoldDB" id="A0A7C9ATE6"/>
<accession>A0A7C9ATE6</accession>
<feature type="region of interest" description="Disordered" evidence="1">
    <location>
        <begin position="118"/>
        <end position="157"/>
    </location>
</feature>
<dbReference type="EMBL" id="GISG01270652">
    <property type="protein sequence ID" value="MBA4676312.1"/>
    <property type="molecule type" value="Transcribed_RNA"/>
</dbReference>
<protein>
    <submittedName>
        <fullName evidence="2">Uncharacterized protein</fullName>
    </submittedName>
</protein>
<reference evidence="2" key="1">
    <citation type="journal article" date="2013" name="J. Plant Res.">
        <title>Effect of fungi and light on seed germination of three Opuntia species from semiarid lands of central Mexico.</title>
        <authorList>
            <person name="Delgado-Sanchez P."/>
            <person name="Jimenez-Bremont J.F."/>
            <person name="Guerrero-Gonzalez Mde L."/>
            <person name="Flores J."/>
        </authorList>
    </citation>
    <scope>NUCLEOTIDE SEQUENCE</scope>
    <source>
        <tissue evidence="2">Cladode</tissue>
    </source>
</reference>
<proteinExistence type="predicted"/>